<dbReference type="PROSITE" id="PS51819">
    <property type="entry name" value="VOC"/>
    <property type="match status" value="1"/>
</dbReference>
<keyword evidence="2" id="KW-0456">Lyase</keyword>
<feature type="domain" description="VOC" evidence="1">
    <location>
        <begin position="4"/>
        <end position="125"/>
    </location>
</feature>
<gene>
    <name evidence="2" type="ORF">BXY41_10337</name>
</gene>
<dbReference type="Pfam" id="PF18029">
    <property type="entry name" value="Glyoxalase_6"/>
    <property type="match status" value="1"/>
</dbReference>
<reference evidence="2 3" key="1">
    <citation type="submission" date="2018-02" db="EMBL/GenBank/DDBJ databases">
        <title>Genomic Encyclopedia of Archaeal and Bacterial Type Strains, Phase II (KMG-II): from individual species to whole genera.</title>
        <authorList>
            <person name="Goeker M."/>
        </authorList>
    </citation>
    <scope>NUCLEOTIDE SEQUENCE [LARGE SCALE GENOMIC DNA]</scope>
    <source>
        <strain evidence="2 3">DSM 3808</strain>
    </source>
</reference>
<keyword evidence="2" id="KW-0223">Dioxygenase</keyword>
<dbReference type="SUPFAM" id="SSF54593">
    <property type="entry name" value="Glyoxalase/Bleomycin resistance protein/Dihydroxybiphenyl dioxygenase"/>
    <property type="match status" value="1"/>
</dbReference>
<dbReference type="InterPro" id="IPR037523">
    <property type="entry name" value="VOC_core"/>
</dbReference>
<dbReference type="OrthoDB" id="1645442at2"/>
<proteinExistence type="predicted"/>
<dbReference type="GO" id="GO:0051213">
    <property type="term" value="F:dioxygenase activity"/>
    <property type="evidence" value="ECO:0007669"/>
    <property type="project" value="UniProtKB-KW"/>
</dbReference>
<sequence>MSIKLKTVILECRDIPQLVSFYTSLLHWPVVYEIETFVGIHSNEDEMGIAFQYDENYVPPTWPAKLGQQQMMAHLDFAVEDKSALKEAVENATILGAKIADEQYGGEEWITMLDPAGHPFCFVVWNH</sequence>
<name>A0A2S6HV57_9FIRM</name>
<organism evidence="2 3">
    <name type="scientific">Lacrimispora xylanisolvens</name>
    <dbReference type="NCBI Taxonomy" id="384636"/>
    <lineage>
        <taxon>Bacteria</taxon>
        <taxon>Bacillati</taxon>
        <taxon>Bacillota</taxon>
        <taxon>Clostridia</taxon>
        <taxon>Lachnospirales</taxon>
        <taxon>Lachnospiraceae</taxon>
        <taxon>Lacrimispora</taxon>
    </lineage>
</organism>
<protein>
    <submittedName>
        <fullName evidence="2">Catechol 2,3-dioxygenase-like lactoylglutathione lyase family enzyme</fullName>
    </submittedName>
</protein>
<dbReference type="PANTHER" id="PTHR35908:SF1">
    <property type="entry name" value="CONSERVED PROTEIN"/>
    <property type="match status" value="1"/>
</dbReference>
<dbReference type="InterPro" id="IPR029068">
    <property type="entry name" value="Glyas_Bleomycin-R_OHBP_Dase"/>
</dbReference>
<dbReference type="Proteomes" id="UP000237749">
    <property type="component" value="Unassembled WGS sequence"/>
</dbReference>
<evidence type="ECO:0000259" key="1">
    <source>
        <dbReference type="PROSITE" id="PS51819"/>
    </source>
</evidence>
<evidence type="ECO:0000313" key="3">
    <source>
        <dbReference type="Proteomes" id="UP000237749"/>
    </source>
</evidence>
<keyword evidence="3" id="KW-1185">Reference proteome</keyword>
<dbReference type="Gene3D" id="3.10.180.10">
    <property type="entry name" value="2,3-Dihydroxybiphenyl 1,2-Dioxygenase, domain 1"/>
    <property type="match status" value="1"/>
</dbReference>
<accession>A0A2S6HV57</accession>
<dbReference type="PANTHER" id="PTHR35908">
    <property type="entry name" value="HYPOTHETICAL FUSION PROTEIN"/>
    <property type="match status" value="1"/>
</dbReference>
<keyword evidence="2" id="KW-0560">Oxidoreductase</keyword>
<dbReference type="CDD" id="cd06587">
    <property type="entry name" value="VOC"/>
    <property type="match status" value="1"/>
</dbReference>
<evidence type="ECO:0000313" key="2">
    <source>
        <dbReference type="EMBL" id="PPK81830.1"/>
    </source>
</evidence>
<dbReference type="RefSeq" id="WP_104435752.1">
    <property type="nucleotide sequence ID" value="NZ_PTJA01000003.1"/>
</dbReference>
<dbReference type="EMBL" id="PTJA01000003">
    <property type="protein sequence ID" value="PPK81830.1"/>
    <property type="molecule type" value="Genomic_DNA"/>
</dbReference>
<comment type="caution">
    <text evidence="2">The sequence shown here is derived from an EMBL/GenBank/DDBJ whole genome shotgun (WGS) entry which is preliminary data.</text>
</comment>
<dbReference type="GO" id="GO:0016829">
    <property type="term" value="F:lyase activity"/>
    <property type="evidence" value="ECO:0007669"/>
    <property type="project" value="UniProtKB-KW"/>
</dbReference>
<dbReference type="InterPro" id="IPR041581">
    <property type="entry name" value="Glyoxalase_6"/>
</dbReference>
<dbReference type="AlphaFoldDB" id="A0A2S6HV57"/>